<keyword evidence="3 6" id="KW-0238">DNA-binding</keyword>
<keyword evidence="4" id="KW-0804">Transcription</keyword>
<gene>
    <name evidence="6" type="ORF">J2S35_001937</name>
</gene>
<dbReference type="PANTHER" id="PTHR34294">
    <property type="entry name" value="TRANSCRIPTIONAL REGULATOR-RELATED"/>
    <property type="match status" value="1"/>
</dbReference>
<evidence type="ECO:0000256" key="4">
    <source>
        <dbReference type="ARBA" id="ARBA00023163"/>
    </source>
</evidence>
<dbReference type="Gene3D" id="3.40.50.1360">
    <property type="match status" value="1"/>
</dbReference>
<dbReference type="GO" id="GO:0030246">
    <property type="term" value="F:carbohydrate binding"/>
    <property type="evidence" value="ECO:0007669"/>
    <property type="project" value="InterPro"/>
</dbReference>
<dbReference type="SUPFAM" id="SSF100950">
    <property type="entry name" value="NagB/RpiA/CoA transferase-like"/>
    <property type="match status" value="1"/>
</dbReference>
<evidence type="ECO:0000256" key="3">
    <source>
        <dbReference type="ARBA" id="ARBA00023125"/>
    </source>
</evidence>
<evidence type="ECO:0000256" key="1">
    <source>
        <dbReference type="ARBA" id="ARBA00010466"/>
    </source>
</evidence>
<comment type="similarity">
    <text evidence="1">Belongs to the SorC transcriptional regulatory family.</text>
</comment>
<dbReference type="RefSeq" id="WP_309852913.1">
    <property type="nucleotide sequence ID" value="NZ_BAAAIU010000004.1"/>
</dbReference>
<organism evidence="6 7">
    <name type="scientific">Falsarthrobacter nasiphocae</name>
    <dbReference type="NCBI Taxonomy" id="189863"/>
    <lineage>
        <taxon>Bacteria</taxon>
        <taxon>Bacillati</taxon>
        <taxon>Actinomycetota</taxon>
        <taxon>Actinomycetes</taxon>
        <taxon>Micrococcales</taxon>
        <taxon>Micrococcaceae</taxon>
        <taxon>Falsarthrobacter</taxon>
    </lineage>
</organism>
<dbReference type="InterPro" id="IPR007324">
    <property type="entry name" value="Sugar-bd_dom_put"/>
</dbReference>
<dbReference type="InterPro" id="IPR037171">
    <property type="entry name" value="NagB/RpiA_transferase-like"/>
</dbReference>
<evidence type="ECO:0000313" key="6">
    <source>
        <dbReference type="EMBL" id="MDR6892997.1"/>
    </source>
</evidence>
<dbReference type="GO" id="GO:0003677">
    <property type="term" value="F:DNA binding"/>
    <property type="evidence" value="ECO:0007669"/>
    <property type="project" value="UniProtKB-KW"/>
</dbReference>
<proteinExistence type="inferred from homology"/>
<evidence type="ECO:0000256" key="2">
    <source>
        <dbReference type="ARBA" id="ARBA00023015"/>
    </source>
</evidence>
<reference evidence="6" key="1">
    <citation type="submission" date="2023-07" db="EMBL/GenBank/DDBJ databases">
        <title>Sequencing the genomes of 1000 actinobacteria strains.</title>
        <authorList>
            <person name="Klenk H.-P."/>
        </authorList>
    </citation>
    <scope>NUCLEOTIDE SEQUENCE</scope>
    <source>
        <strain evidence="6">DSM 13988</strain>
    </source>
</reference>
<evidence type="ECO:0000259" key="5">
    <source>
        <dbReference type="Pfam" id="PF04198"/>
    </source>
</evidence>
<dbReference type="EMBL" id="JAVDUI010000001">
    <property type="protein sequence ID" value="MDR6892997.1"/>
    <property type="molecule type" value="Genomic_DNA"/>
</dbReference>
<evidence type="ECO:0000313" key="7">
    <source>
        <dbReference type="Proteomes" id="UP001247307"/>
    </source>
</evidence>
<dbReference type="SUPFAM" id="SSF46689">
    <property type="entry name" value="Homeodomain-like"/>
    <property type="match status" value="1"/>
</dbReference>
<sequence length="323" mass="34727">MGKPTPDQAVIAARMHYLEGRTMESIAHEFKTSRSTVSRWIARARDLGHVEIHVHPSLDTPAQLERRIAERYGIGAVVVPCSPRARSSEVLESTAAFAARLIASEVVPGSVIGVAWGSTISAVARHLPPKKTNETTIVQLNGAGNTFTSGIHYTSEILRRFGQAFGASIEQFPVPALFDSPLTRELMWKERSVARITALQARMSMAVFGIGALDPESPSHVYVGGYLEPADLRELERLGVAGDIATRFFLADGSDEGIPVNARSSAPEFDVLLRAPKRICVLSSAAKVPGLRAALAGGYITDVVLDDKAARRLLAEDGPAARP</sequence>
<dbReference type="Pfam" id="PF04198">
    <property type="entry name" value="Sugar-bind"/>
    <property type="match status" value="1"/>
</dbReference>
<dbReference type="Proteomes" id="UP001247307">
    <property type="component" value="Unassembled WGS sequence"/>
</dbReference>
<protein>
    <submittedName>
        <fullName evidence="6">DNA-binding transcriptional regulator LsrR (DeoR family)</fullName>
    </submittedName>
</protein>
<dbReference type="AlphaFoldDB" id="A0AAE3YHU9"/>
<accession>A0AAE3YHU9</accession>
<dbReference type="PANTHER" id="PTHR34294:SF1">
    <property type="entry name" value="TRANSCRIPTIONAL REGULATOR LSRR"/>
    <property type="match status" value="1"/>
</dbReference>
<dbReference type="InterPro" id="IPR051054">
    <property type="entry name" value="SorC_transcr_regulators"/>
</dbReference>
<name>A0AAE3YHU9_9MICC</name>
<feature type="domain" description="Sugar-binding" evidence="5">
    <location>
        <begin position="61"/>
        <end position="315"/>
    </location>
</feature>
<keyword evidence="7" id="KW-1185">Reference proteome</keyword>
<keyword evidence="2" id="KW-0805">Transcription regulation</keyword>
<dbReference type="Gene3D" id="1.10.10.60">
    <property type="entry name" value="Homeodomain-like"/>
    <property type="match status" value="1"/>
</dbReference>
<comment type="caution">
    <text evidence="6">The sequence shown here is derived from an EMBL/GenBank/DDBJ whole genome shotgun (WGS) entry which is preliminary data.</text>
</comment>
<dbReference type="InterPro" id="IPR009057">
    <property type="entry name" value="Homeodomain-like_sf"/>
</dbReference>